<dbReference type="EMBL" id="CADCUS010000510">
    <property type="protein sequence ID" value="CAA9436305.1"/>
    <property type="molecule type" value="Genomic_DNA"/>
</dbReference>
<proteinExistence type="predicted"/>
<dbReference type="Pfam" id="PF11350">
    <property type="entry name" value="DUF3152"/>
    <property type="match status" value="1"/>
</dbReference>
<evidence type="ECO:0000313" key="2">
    <source>
        <dbReference type="EMBL" id="CAA9436305.1"/>
    </source>
</evidence>
<evidence type="ECO:0000259" key="1">
    <source>
        <dbReference type="Pfam" id="PF11350"/>
    </source>
</evidence>
<dbReference type="InterPro" id="IPR022603">
    <property type="entry name" value="DUF3152"/>
</dbReference>
<protein>
    <submittedName>
        <fullName evidence="2">Putative membrane protein</fullName>
    </submittedName>
</protein>
<feature type="domain" description="DUF3152" evidence="1">
    <location>
        <begin position="11"/>
        <end position="171"/>
    </location>
</feature>
<dbReference type="AlphaFoldDB" id="A0A6J4Q744"/>
<feature type="non-terminal residue" evidence="2">
    <location>
        <position position="1"/>
    </location>
</feature>
<reference evidence="2" key="1">
    <citation type="submission" date="2020-02" db="EMBL/GenBank/DDBJ databases">
        <authorList>
            <person name="Meier V. D."/>
        </authorList>
    </citation>
    <scope>NUCLEOTIDE SEQUENCE</scope>
    <source>
        <strain evidence="2">AVDCRST_MAG66</strain>
    </source>
</reference>
<sequence length="183" mass="19253">DRAAGVRASAVPDVGTGETVVVPGTVAAPGPGPVRTVRVEVEGELPVDPAAVADFVLGTLNHPRSWGRDGAMSFARTDGPADVVVQLASPRTSAELCRPLDTGGTLSCSIDDRAIITHHRWVLAHPDYGDDRTAYRHYVVNHEVGHVLGYGHVPCPGRGVPAPVMMQQTKGLLGCAPNPWPHP</sequence>
<dbReference type="SUPFAM" id="SSF55486">
    <property type="entry name" value="Metalloproteases ('zincins'), catalytic domain"/>
    <property type="match status" value="1"/>
</dbReference>
<name>A0A6J4Q744_9PSEU</name>
<accession>A0A6J4Q744</accession>
<gene>
    <name evidence="2" type="ORF">AVDCRST_MAG66-3625</name>
</gene>
<organism evidence="2">
    <name type="scientific">uncultured Pseudonocardia sp</name>
    <dbReference type="NCBI Taxonomy" id="211455"/>
    <lineage>
        <taxon>Bacteria</taxon>
        <taxon>Bacillati</taxon>
        <taxon>Actinomycetota</taxon>
        <taxon>Actinomycetes</taxon>
        <taxon>Pseudonocardiales</taxon>
        <taxon>Pseudonocardiaceae</taxon>
        <taxon>Pseudonocardia</taxon>
        <taxon>environmental samples</taxon>
    </lineage>
</organism>